<dbReference type="EMBL" id="JAHYBZ010000020">
    <property type="protein sequence ID" value="MBW6402021.1"/>
    <property type="molecule type" value="Genomic_DNA"/>
</dbReference>
<comment type="caution">
    <text evidence="1">The sequence shown here is derived from an EMBL/GenBank/DDBJ whole genome shotgun (WGS) entry which is preliminary data.</text>
</comment>
<accession>A0ABS7AI79</accession>
<evidence type="ECO:0000313" key="1">
    <source>
        <dbReference type="EMBL" id="MBW6402021.1"/>
    </source>
</evidence>
<dbReference type="Gene3D" id="3.40.50.1110">
    <property type="entry name" value="SGNH hydrolase"/>
    <property type="match status" value="1"/>
</dbReference>
<organism evidence="1 2">
    <name type="scientific">Roseomonas alba</name>
    <dbReference type="NCBI Taxonomy" id="2846776"/>
    <lineage>
        <taxon>Bacteria</taxon>
        <taxon>Pseudomonadati</taxon>
        <taxon>Pseudomonadota</taxon>
        <taxon>Alphaproteobacteria</taxon>
        <taxon>Acetobacterales</taxon>
        <taxon>Roseomonadaceae</taxon>
        <taxon>Roseomonas</taxon>
    </lineage>
</organism>
<protein>
    <recommendedName>
        <fullName evidence="3">Sialate O-acetylesterase domain-containing protein</fullName>
    </recommendedName>
</protein>
<proteinExistence type="predicted"/>
<gene>
    <name evidence="1" type="ORF">KPL78_29515</name>
</gene>
<name>A0ABS7AI79_9PROT</name>
<sequence length="933" mass="95516">MAEAVALFLRLFPRTGWVVGQGLSIQALPQDEAGQPIAITGVVVTTVRPDGTVLEHSGASLGVTPLGPRLDLVLDQAGTWRILVECTGPRAASVERQIEVRGSDVRAAAQPGAVWITKDRWALLTQQGLPITAERVPALPPLGAPTGSERIPVVTGDDVTVQATLATVAQIAATAGAAAAGATAGAAAGTEAGDAAGAAAGATAGAESGATAGAAAAAPFAQQAQDAADATAASVTNAAIQRATLAELQAVPGVTAGQLGVVYGTGDDRGQYRYLSGVWTREGPTIPDLVDSVGAVAEAVRSDPDVPDVAFAVVDETGAAALTLSDDGTVLATAGAELVRGDDASVLLRRADARGGSVRLTDDGVDLGAAVVAEAAGPAGVRVVDEDDYAAIAVAEDGSGHIGALRIEADGTLRGPGGDALIPSLGDLSYETVDRDDLVVGWRDDEGYVGVALLPDGTLVSGAGSVDNAAYSASEIAERNARALAYSAQIVRLGDEDVQRPVAAYNHVLGYGQSLSVGAQGFPALTTAQPYPGLLTLGQSVHTRNVGNNAWAPFGASAFLPLAAQVLKGGRLELLSGPEQAALAPSDGNWGETPLEAASLAFRRAQNNAWGATDDAARQIVVSACGYPGLSVASLSKGGGYYGRVTDCATAAKAVAATAGGDYCVPALIYLQGEQDYVIGTTRAAYKALVKQLVTDIRADVQAAIAAQARPFGVFTYQTGGGFTVDAQQMAVGMAQLELALEEPHWWLVGPVYPMTDKDGHLTANGYRWWGEQCGKVMAKVLLRNEGWRPLHPTRLTRRGRSVLVDFHVPEPPLQFALPYVIATATDYASKGFSARDAGGSIGIADVEIVSDTAVMITLGRDVSGALSLVYAAKSAANGNGCLCDSDPWRAALTYVYAPGSGQDASENIASLVGKPYPLHNWCVAFDMPVATD</sequence>
<dbReference type="SUPFAM" id="SSF52266">
    <property type="entry name" value="SGNH hydrolase"/>
    <property type="match status" value="1"/>
</dbReference>
<dbReference type="InterPro" id="IPR036514">
    <property type="entry name" value="SGNH_hydro_sf"/>
</dbReference>
<dbReference type="Proteomes" id="UP001196565">
    <property type="component" value="Unassembled WGS sequence"/>
</dbReference>
<evidence type="ECO:0000313" key="2">
    <source>
        <dbReference type="Proteomes" id="UP001196565"/>
    </source>
</evidence>
<evidence type="ECO:0008006" key="3">
    <source>
        <dbReference type="Google" id="ProtNLM"/>
    </source>
</evidence>
<keyword evidence="2" id="KW-1185">Reference proteome</keyword>
<dbReference type="RefSeq" id="WP_219766887.1">
    <property type="nucleotide sequence ID" value="NZ_JAHYBZ010000020.1"/>
</dbReference>
<reference evidence="1 2" key="1">
    <citation type="submission" date="2021-07" db="EMBL/GenBank/DDBJ databases">
        <authorList>
            <person name="So Y."/>
        </authorList>
    </citation>
    <scope>NUCLEOTIDE SEQUENCE [LARGE SCALE GENOMIC DNA]</scope>
    <source>
        <strain evidence="1 2">HJA6</strain>
    </source>
</reference>